<organism evidence="2 3">
    <name type="scientific">Ruoffia tabacinasalis</name>
    <dbReference type="NCBI Taxonomy" id="87458"/>
    <lineage>
        <taxon>Bacteria</taxon>
        <taxon>Bacillati</taxon>
        <taxon>Bacillota</taxon>
        <taxon>Bacilli</taxon>
        <taxon>Lactobacillales</taxon>
        <taxon>Aerococcaceae</taxon>
        <taxon>Ruoffia</taxon>
    </lineage>
</organism>
<sequence>MSRLYLMRHGQTLFNELKRIQGACDSPLTDLGKSQAEEAKKYFESESLSFSGLYSSTQERASDTLEIVKPDEAYTRLKGLKEWNFGIYEGSPEYLNPPAQEGQESYGDYFKTYGGESVTEVEKRMSETLTELMEQHQGGNVLAVSHGGALYAFYLKWRKAEDIRPSFLNCCILVYDYKDWEFDLVESINPGQ</sequence>
<dbReference type="Gene3D" id="3.40.50.1240">
    <property type="entry name" value="Phosphoglycerate mutase-like"/>
    <property type="match status" value="1"/>
</dbReference>
<dbReference type="AlphaFoldDB" id="A0A5R9DV64"/>
<dbReference type="InterPro" id="IPR013078">
    <property type="entry name" value="His_Pase_superF_clade-1"/>
</dbReference>
<feature type="binding site" evidence="1">
    <location>
        <begin position="8"/>
        <end position="15"/>
    </location>
    <ligand>
        <name>substrate</name>
    </ligand>
</feature>
<evidence type="ECO:0000313" key="3">
    <source>
        <dbReference type="Proteomes" id="UP000306420"/>
    </source>
</evidence>
<accession>A0A5R9DV64</accession>
<dbReference type="GO" id="GO:0005737">
    <property type="term" value="C:cytoplasm"/>
    <property type="evidence" value="ECO:0007669"/>
    <property type="project" value="TreeGrafter"/>
</dbReference>
<dbReference type="RefSeq" id="WP_138404869.1">
    <property type="nucleotide sequence ID" value="NZ_VBSP01000027.1"/>
</dbReference>
<reference evidence="2 3" key="1">
    <citation type="submission" date="2019-05" db="EMBL/GenBank/DDBJ databases">
        <title>The metagenome of a microbial culture collection derived from dairy environment covers the genomic content of the human microbiome.</title>
        <authorList>
            <person name="Roder T."/>
            <person name="Wuthrich D."/>
            <person name="Sattari Z."/>
            <person name="Von Ah U."/>
            <person name="Bar C."/>
            <person name="Ronchi F."/>
            <person name="Macpherson A.J."/>
            <person name="Ganal-Vonarburg S.C."/>
            <person name="Bruggmann R."/>
            <person name="Vergeres G."/>
        </authorList>
    </citation>
    <scope>NUCLEOTIDE SEQUENCE [LARGE SCALE GENOMIC DNA]</scope>
    <source>
        <strain evidence="2 3">FAM 24227</strain>
    </source>
</reference>
<protein>
    <submittedName>
        <fullName evidence="2">Histidine phosphatase family protein</fullName>
    </submittedName>
</protein>
<gene>
    <name evidence="2" type="ORF">FEZ33_07915</name>
</gene>
<dbReference type="GO" id="GO:0016791">
    <property type="term" value="F:phosphatase activity"/>
    <property type="evidence" value="ECO:0007669"/>
    <property type="project" value="TreeGrafter"/>
</dbReference>
<dbReference type="PIRSF" id="PIRSF000709">
    <property type="entry name" value="6PFK_2-Ptase"/>
    <property type="match status" value="1"/>
</dbReference>
<dbReference type="Pfam" id="PF00300">
    <property type="entry name" value="His_Phos_1"/>
    <property type="match status" value="1"/>
</dbReference>
<dbReference type="CDD" id="cd07067">
    <property type="entry name" value="HP_PGM_like"/>
    <property type="match status" value="1"/>
</dbReference>
<dbReference type="PROSITE" id="PS00175">
    <property type="entry name" value="PG_MUTASE"/>
    <property type="match status" value="1"/>
</dbReference>
<dbReference type="OrthoDB" id="9782128at2"/>
<dbReference type="SMART" id="SM00855">
    <property type="entry name" value="PGAM"/>
    <property type="match status" value="1"/>
</dbReference>
<dbReference type="PANTHER" id="PTHR48100:SF5">
    <property type="entry name" value="HISTIDINE PHOSPHATASE FAMILY PROTEIN"/>
    <property type="match status" value="1"/>
</dbReference>
<evidence type="ECO:0000313" key="2">
    <source>
        <dbReference type="EMBL" id="TLQ40525.1"/>
    </source>
</evidence>
<dbReference type="Proteomes" id="UP000306420">
    <property type="component" value="Unassembled WGS sequence"/>
</dbReference>
<dbReference type="PANTHER" id="PTHR48100">
    <property type="entry name" value="BROAD-SPECIFICITY PHOSPHATASE YOR283W-RELATED"/>
    <property type="match status" value="1"/>
</dbReference>
<dbReference type="EMBL" id="VBSP01000027">
    <property type="protein sequence ID" value="TLQ40525.1"/>
    <property type="molecule type" value="Genomic_DNA"/>
</dbReference>
<dbReference type="InterPro" id="IPR029033">
    <property type="entry name" value="His_PPase_superfam"/>
</dbReference>
<feature type="binding site" evidence="1">
    <location>
        <position position="60"/>
    </location>
    <ligand>
        <name>substrate</name>
    </ligand>
</feature>
<dbReference type="InterPro" id="IPR001345">
    <property type="entry name" value="PG/BPGM_mutase_AS"/>
</dbReference>
<comment type="caution">
    <text evidence="2">The sequence shown here is derived from an EMBL/GenBank/DDBJ whole genome shotgun (WGS) entry which is preliminary data.</text>
</comment>
<name>A0A5R9DV64_9LACT</name>
<proteinExistence type="predicted"/>
<evidence type="ECO:0000256" key="1">
    <source>
        <dbReference type="PIRSR" id="PIRSR613078-2"/>
    </source>
</evidence>
<dbReference type="SUPFAM" id="SSF53254">
    <property type="entry name" value="Phosphoglycerate mutase-like"/>
    <property type="match status" value="1"/>
</dbReference>
<dbReference type="InterPro" id="IPR050275">
    <property type="entry name" value="PGM_Phosphatase"/>
</dbReference>